<evidence type="ECO:0000256" key="1">
    <source>
        <dbReference type="SAM" id="MobiDB-lite"/>
    </source>
</evidence>
<dbReference type="Gene3D" id="3.40.190.10">
    <property type="entry name" value="Periplasmic binding protein-like II"/>
    <property type="match status" value="2"/>
</dbReference>
<name>A0ABZ0PYH3_9PSED</name>
<keyword evidence="4" id="KW-1185">Reference proteome</keyword>
<accession>A0ABZ0PYH3</accession>
<organism evidence="3 4">
    <name type="scientific">Pseudomonas benzenivorans</name>
    <dbReference type="NCBI Taxonomy" id="556533"/>
    <lineage>
        <taxon>Bacteria</taxon>
        <taxon>Pseudomonadati</taxon>
        <taxon>Pseudomonadota</taxon>
        <taxon>Gammaproteobacteria</taxon>
        <taxon>Pseudomonadales</taxon>
        <taxon>Pseudomonadaceae</taxon>
        <taxon>Pseudomonas</taxon>
    </lineage>
</organism>
<sequence>MRVVMLLFSLLLGSGVEAAQQLRLTSGEWPPFHGAELPKQGVASQIVAEAFALEGIEVRWEFLPWARAMQLATQGQRAGTALWRRNAERERLFFISDPVLDTQTHLLHRKSVEFAWQTLDDLRGLRIGATRGYYYGKAFERAESTGRLNVQRINSDEVALRQLLAGRIDLFPLSRLAASSLLARRFTSAERAQLSFHPLPLSSHSLHLLLSRRIAANAELMARFNNGLARLHENGKIARWLLEARQPLSMIPQVSPPPEQTPPAPADRTAAPDAG</sequence>
<dbReference type="RefSeq" id="WP_318645451.1">
    <property type="nucleotide sequence ID" value="NZ_CP137892.1"/>
</dbReference>
<keyword evidence="2" id="KW-0732">Signal</keyword>
<dbReference type="PANTHER" id="PTHR38834">
    <property type="entry name" value="PERIPLASMIC SUBSTRATE BINDING PROTEIN FAMILY 3"/>
    <property type="match status" value="1"/>
</dbReference>
<protein>
    <submittedName>
        <fullName evidence="3">Transporter substrate-binding domain-containing protein</fullName>
    </submittedName>
</protein>
<evidence type="ECO:0000313" key="3">
    <source>
        <dbReference type="EMBL" id="WPC06270.1"/>
    </source>
</evidence>
<dbReference type="PANTHER" id="PTHR38834:SF3">
    <property type="entry name" value="SOLUTE-BINDING PROTEIN FAMILY 3_N-TERMINAL DOMAIN-CONTAINING PROTEIN"/>
    <property type="match status" value="1"/>
</dbReference>
<dbReference type="Proteomes" id="UP001305928">
    <property type="component" value="Chromosome"/>
</dbReference>
<feature type="chain" id="PRO_5045820130" evidence="2">
    <location>
        <begin position="19"/>
        <end position="275"/>
    </location>
</feature>
<feature type="compositionally biased region" description="Low complexity" evidence="1">
    <location>
        <begin position="266"/>
        <end position="275"/>
    </location>
</feature>
<proteinExistence type="predicted"/>
<evidence type="ECO:0000313" key="4">
    <source>
        <dbReference type="Proteomes" id="UP001305928"/>
    </source>
</evidence>
<reference evidence="3 4" key="1">
    <citation type="submission" date="2023-11" db="EMBL/GenBank/DDBJ databases">
        <title>Complete genome of Pseudomonas benzenivorans BA3361.</title>
        <authorList>
            <person name="Shin S.Y."/>
            <person name="Song J."/>
            <person name="Kang H."/>
        </authorList>
    </citation>
    <scope>NUCLEOTIDE SEQUENCE [LARGE SCALE GENOMIC DNA]</scope>
    <source>
        <strain evidence="3 4">HNIBRBA3361</strain>
    </source>
</reference>
<dbReference type="SUPFAM" id="SSF53850">
    <property type="entry name" value="Periplasmic binding protein-like II"/>
    <property type="match status" value="1"/>
</dbReference>
<feature type="region of interest" description="Disordered" evidence="1">
    <location>
        <begin position="251"/>
        <end position="275"/>
    </location>
</feature>
<dbReference type="EMBL" id="CP137892">
    <property type="protein sequence ID" value="WPC06270.1"/>
    <property type="molecule type" value="Genomic_DNA"/>
</dbReference>
<feature type="signal peptide" evidence="2">
    <location>
        <begin position="1"/>
        <end position="18"/>
    </location>
</feature>
<feature type="compositionally biased region" description="Pro residues" evidence="1">
    <location>
        <begin position="254"/>
        <end position="265"/>
    </location>
</feature>
<gene>
    <name evidence="3" type="ORF">SBP02_05825</name>
</gene>
<evidence type="ECO:0000256" key="2">
    <source>
        <dbReference type="SAM" id="SignalP"/>
    </source>
</evidence>